<sequence>MNMMSTSCVSNFYMLEALYDIRPDVPKEFKPTKSMRFKDVYEGVRFYKRYAEKAGFDVCKNTLRKKGDIIEHRYMVCNRMGTNDYKFDKFQENHNHNLEDTFHLKSTRTLSYYDKEFIVHTSTMKMGATKAYKPKSILKGGFQHGNKVWNAMFWADESEKAYTTVNSEMSCLLMQPFVQKMVFVPFTVIDHHKSSVTIGVGLLSTEDIVHMAYHEETTKKALVSRKIFNKLVWDMYIKRDVFEWNWELLMKKLNLEYERITTMSFKNNDIHNVNLIIKLRGAHYSLKYPRMIEEDATNFYTSKLFFEVQKQIYKGGWYCDFKDLGEGDGWELFKVIHMNHKHEVKATRWRKDVKSSNYQLSRDHFDEEDAYVTKLVNEVFFNIEPALDIMRDDKQKLASLAEKTKLLLNDVNSNSSNEVPITNSNFLERLYNVTIPEDVEILVPDVQHNKGCRKKWLIGEVEKTKYESSKED</sequence>
<name>A0A9R1UEC9_LACSA</name>
<gene>
    <name evidence="1" type="ORF">LSAT_V11C900470900</name>
</gene>
<dbReference type="PANTHER" id="PTHR47718:SF12">
    <property type="entry name" value="PROTEIN FAR1-RELATED SEQUENCE"/>
    <property type="match status" value="1"/>
</dbReference>
<reference evidence="1 2" key="1">
    <citation type="journal article" date="2017" name="Nat. Commun.">
        <title>Genome assembly with in vitro proximity ligation data and whole-genome triplication in lettuce.</title>
        <authorList>
            <person name="Reyes-Chin-Wo S."/>
            <person name="Wang Z."/>
            <person name="Yang X."/>
            <person name="Kozik A."/>
            <person name="Arikit S."/>
            <person name="Song C."/>
            <person name="Xia L."/>
            <person name="Froenicke L."/>
            <person name="Lavelle D.O."/>
            <person name="Truco M.J."/>
            <person name="Xia R."/>
            <person name="Zhu S."/>
            <person name="Xu C."/>
            <person name="Xu H."/>
            <person name="Xu X."/>
            <person name="Cox K."/>
            <person name="Korf I."/>
            <person name="Meyers B.C."/>
            <person name="Michelmore R.W."/>
        </authorList>
    </citation>
    <scope>NUCLEOTIDE SEQUENCE [LARGE SCALE GENOMIC DNA]</scope>
    <source>
        <strain evidence="2">cv. Salinas</strain>
        <tissue evidence="1">Seedlings</tissue>
    </source>
</reference>
<dbReference type="PANTHER" id="PTHR47718">
    <property type="entry name" value="OS01G0519700 PROTEIN"/>
    <property type="match status" value="1"/>
</dbReference>
<evidence type="ECO:0008006" key="3">
    <source>
        <dbReference type="Google" id="ProtNLM"/>
    </source>
</evidence>
<accession>A0A9R1UEC9</accession>
<dbReference type="AlphaFoldDB" id="A0A9R1UEC9"/>
<proteinExistence type="predicted"/>
<keyword evidence="2" id="KW-1185">Reference proteome</keyword>
<evidence type="ECO:0000313" key="1">
    <source>
        <dbReference type="EMBL" id="KAJ0185594.1"/>
    </source>
</evidence>
<protein>
    <recommendedName>
        <fullName evidence="3">Protein FAR1-RELATED SEQUENCE</fullName>
    </recommendedName>
</protein>
<comment type="caution">
    <text evidence="1">The sequence shown here is derived from an EMBL/GenBank/DDBJ whole genome shotgun (WGS) entry which is preliminary data.</text>
</comment>
<evidence type="ECO:0000313" key="2">
    <source>
        <dbReference type="Proteomes" id="UP000235145"/>
    </source>
</evidence>
<dbReference type="Proteomes" id="UP000235145">
    <property type="component" value="Unassembled WGS sequence"/>
</dbReference>
<organism evidence="1 2">
    <name type="scientific">Lactuca sativa</name>
    <name type="common">Garden lettuce</name>
    <dbReference type="NCBI Taxonomy" id="4236"/>
    <lineage>
        <taxon>Eukaryota</taxon>
        <taxon>Viridiplantae</taxon>
        <taxon>Streptophyta</taxon>
        <taxon>Embryophyta</taxon>
        <taxon>Tracheophyta</taxon>
        <taxon>Spermatophyta</taxon>
        <taxon>Magnoliopsida</taxon>
        <taxon>eudicotyledons</taxon>
        <taxon>Gunneridae</taxon>
        <taxon>Pentapetalae</taxon>
        <taxon>asterids</taxon>
        <taxon>campanulids</taxon>
        <taxon>Asterales</taxon>
        <taxon>Asteraceae</taxon>
        <taxon>Cichorioideae</taxon>
        <taxon>Cichorieae</taxon>
        <taxon>Lactucinae</taxon>
        <taxon>Lactuca</taxon>
    </lineage>
</organism>
<dbReference type="EMBL" id="NBSK02000009">
    <property type="protein sequence ID" value="KAJ0185594.1"/>
    <property type="molecule type" value="Genomic_DNA"/>
</dbReference>